<feature type="region of interest" description="Disordered" evidence="1">
    <location>
        <begin position="234"/>
        <end position="305"/>
    </location>
</feature>
<feature type="compositionally biased region" description="Low complexity" evidence="1">
    <location>
        <begin position="633"/>
        <end position="646"/>
    </location>
</feature>
<feature type="region of interest" description="Disordered" evidence="1">
    <location>
        <begin position="624"/>
        <end position="669"/>
    </location>
</feature>
<accession>A0ABQ5SMW0</accession>
<feature type="region of interest" description="Disordered" evidence="1">
    <location>
        <begin position="150"/>
        <end position="206"/>
    </location>
</feature>
<feature type="compositionally biased region" description="Low complexity" evidence="1">
    <location>
        <begin position="409"/>
        <end position="428"/>
    </location>
</feature>
<feature type="non-terminal residue" evidence="2">
    <location>
        <position position="894"/>
    </location>
</feature>
<feature type="compositionally biased region" description="Gly residues" evidence="1">
    <location>
        <begin position="351"/>
        <end position="361"/>
    </location>
</feature>
<feature type="region of interest" description="Disordered" evidence="1">
    <location>
        <begin position="92"/>
        <end position="136"/>
    </location>
</feature>
<comment type="caution">
    <text evidence="2">The sequence shown here is derived from an EMBL/GenBank/DDBJ whole genome shotgun (WGS) entry which is preliminary data.</text>
</comment>
<feature type="compositionally biased region" description="Low complexity" evidence="1">
    <location>
        <begin position="106"/>
        <end position="126"/>
    </location>
</feature>
<dbReference type="PANTHER" id="PTHR21422:SF9">
    <property type="entry name" value="RAB3 GTPASE-ACTIVATING PROTEIN CATALYTIC SUBUNIT"/>
    <property type="match status" value="1"/>
</dbReference>
<dbReference type="EMBL" id="BSDZ01000101">
    <property type="protein sequence ID" value="GLI70976.1"/>
    <property type="molecule type" value="Genomic_DNA"/>
</dbReference>
<name>A0ABQ5SMW0_9CHLO</name>
<protein>
    <recommendedName>
        <fullName evidence="4">Autophagy-related protein 13 N-terminal domain-containing protein</fullName>
    </recommendedName>
</protein>
<dbReference type="InterPro" id="IPR045700">
    <property type="entry name" value="Rab3GAP1"/>
</dbReference>
<dbReference type="Proteomes" id="UP001165090">
    <property type="component" value="Unassembled WGS sequence"/>
</dbReference>
<feature type="region of interest" description="Disordered" evidence="1">
    <location>
        <begin position="408"/>
        <end position="471"/>
    </location>
</feature>
<evidence type="ECO:0000313" key="2">
    <source>
        <dbReference type="EMBL" id="GLI70976.1"/>
    </source>
</evidence>
<keyword evidence="3" id="KW-1185">Reference proteome</keyword>
<evidence type="ECO:0008006" key="4">
    <source>
        <dbReference type="Google" id="ProtNLM"/>
    </source>
</evidence>
<organism evidence="2 3">
    <name type="scientific">Volvox africanus</name>
    <dbReference type="NCBI Taxonomy" id="51714"/>
    <lineage>
        <taxon>Eukaryota</taxon>
        <taxon>Viridiplantae</taxon>
        <taxon>Chlorophyta</taxon>
        <taxon>core chlorophytes</taxon>
        <taxon>Chlorophyceae</taxon>
        <taxon>CS clade</taxon>
        <taxon>Chlamydomonadales</taxon>
        <taxon>Volvocaceae</taxon>
        <taxon>Volvox</taxon>
    </lineage>
</organism>
<evidence type="ECO:0000256" key="1">
    <source>
        <dbReference type="SAM" id="MobiDB-lite"/>
    </source>
</evidence>
<reference evidence="2 3" key="1">
    <citation type="journal article" date="2023" name="IScience">
        <title>Expanded male sex-determining region conserved during the evolution of homothallism in the green alga Volvox.</title>
        <authorList>
            <person name="Yamamoto K."/>
            <person name="Matsuzaki R."/>
            <person name="Mahakham W."/>
            <person name="Heman W."/>
            <person name="Sekimoto H."/>
            <person name="Kawachi M."/>
            <person name="Minakuchi Y."/>
            <person name="Toyoda A."/>
            <person name="Nozaki H."/>
        </authorList>
    </citation>
    <scope>NUCLEOTIDE SEQUENCE [LARGE SCALE GENOMIC DNA]</scope>
    <source>
        <strain evidence="2 3">NIES-4468</strain>
    </source>
</reference>
<proteinExistence type="predicted"/>
<dbReference type="PANTHER" id="PTHR21422">
    <property type="entry name" value="RAB3 GTPASE-ACTIVATING PROTEIN CATALYTIC SUBUNIT"/>
    <property type="match status" value="1"/>
</dbReference>
<feature type="region of interest" description="Disordered" evidence="1">
    <location>
        <begin position="336"/>
        <end position="396"/>
    </location>
</feature>
<gene>
    <name evidence="2" type="ORF">VaNZ11_016079</name>
</gene>
<sequence>MRPEDQFHDYTLASKLERFVAAVEQTLVSWQRTGLSEIIQRGYRCRIKEQPSQVKVCASLQHRLPWRREPYILQLHLPTSLALGRGGVPYSSPYTASESGRDRHQQLAPQQQPSSDAAATAAAATAGPPPPSSSSLVTTAFEAMSARPLTEEHPPGLMHLPDPHSSREGPGPGPGQQPALEEDVSGGVAAEGSGGGTSAVGIGAPMSGSGGDPLSYSRAYGSDEFAVRIRSESLRQGSQGEGRVQENTHGAESGTAAVIGEATRNSCDIGGRSPPSCGDGGAAAAVSGDVDGGGGGGSDANEAEPGWEVGVDLDLTDLLSQIDTIVNDVEAHDATALDLDPGGSRSSGLTAGDGGGSGGSGNTEVTRTEAQESGGGSWEHPRQHRGLVRGQSDRSGGTEKLLELKISAGRQQPQQQQRQRQQQGPMGQVLELPASSVGDGGGGGRGHENAPFTHGSRAAAGPPQQAFSDTATAAAAATAAASSRLAAVYPSGRPTGLSWWLPTFQHRLQRWFGLDAFLLLHPASYSRRILDETEAGTILSAAALALGAASLSCPLLLPVHDGLRDAYWGVAVLQGVGCLHLKTDSLHISSPPRELTQLPMQLRALGEQLMPFSPSAAVACFDAAQGDDEQKQGAHPGRGPGPAAHGTSAAAVSTSKRGGGGSREDAGGSADGLQITWSACFTYRVTQPSRRLRVQVERWAAAAAAAAAARGQYTITAAAAGRSSSSGPVAAVADTTQEREPIAELHRGPPLDAWHHATVAAAVAGTHDGGGGGAPQSPRSTRIDIDAHHGDGTYGTDAFGDGGTREPYEDADEDAHDGFGVFSDADPWDARAPWHPWAVQTDPVAVLELDVAWEDLQVPLQLSESGGQQHQQQDLPVLRPGSSPRWLLHALQVG</sequence>
<evidence type="ECO:0000313" key="3">
    <source>
        <dbReference type="Proteomes" id="UP001165090"/>
    </source>
</evidence>